<protein>
    <submittedName>
        <fullName evidence="1">Uncharacterized protein</fullName>
    </submittedName>
</protein>
<organism evidence="1">
    <name type="scientific">marine sediment metagenome</name>
    <dbReference type="NCBI Taxonomy" id="412755"/>
    <lineage>
        <taxon>unclassified sequences</taxon>
        <taxon>metagenomes</taxon>
        <taxon>ecological metagenomes</taxon>
    </lineage>
</organism>
<reference evidence="1" key="1">
    <citation type="journal article" date="2015" name="Nature">
        <title>Complex archaea that bridge the gap between prokaryotes and eukaryotes.</title>
        <authorList>
            <person name="Spang A."/>
            <person name="Saw J.H."/>
            <person name="Jorgensen S.L."/>
            <person name="Zaremba-Niedzwiedzka K."/>
            <person name="Martijn J."/>
            <person name="Lind A.E."/>
            <person name="van Eijk R."/>
            <person name="Schleper C."/>
            <person name="Guy L."/>
            <person name="Ettema T.J."/>
        </authorList>
    </citation>
    <scope>NUCLEOTIDE SEQUENCE</scope>
</reference>
<name>A0A0F9RLW2_9ZZZZ</name>
<proteinExistence type="predicted"/>
<dbReference type="EMBL" id="LAZR01000798">
    <property type="protein sequence ID" value="KKN57540.1"/>
    <property type="molecule type" value="Genomic_DNA"/>
</dbReference>
<comment type="caution">
    <text evidence="1">The sequence shown here is derived from an EMBL/GenBank/DDBJ whole genome shotgun (WGS) entry which is preliminary data.</text>
</comment>
<evidence type="ECO:0000313" key="1">
    <source>
        <dbReference type="EMBL" id="KKN57540.1"/>
    </source>
</evidence>
<dbReference type="AlphaFoldDB" id="A0A0F9RLW2"/>
<gene>
    <name evidence="1" type="ORF">LCGC14_0560860</name>
</gene>
<accession>A0A0F9RLW2</accession>
<sequence length="466" mass="51766">MPDFEYTDISIKDFDTALQAYLARLERDEKAGTPAWQKVAKVISPSWLIPGTENIGEKYDRIYGEIMDAVDLYGLSPEVARILPPDAANVFGTTLQNRASYEWEKTYQGNVERWAEDVTKLVAKSYDQQLAAARFGLQQQQFGVSQAQFGARLAEEQRQFDFTARREAQGELWAGERARQGALGEQFNLQQQRLALQGQRPPQGIQDEERARIFEGARAEILRGLTGPQDWIRQWEAQNRPNRYAGADKDPQDAIDQTRQEVKELKEAASIIQKRQKDPGDPLFVNVDRPEMPTTPEQTYAIGIMRNLRTAENKLLEFIAPSPTGAEAAEVTGTDPSRIGGLAVQYAGNPEAPQFANLTMEEHQALTRTALELGGFGGGEEPARPTAPPTPAFISKLFPSQAGTITRANIGRVSGQAFGRLLPSQQQGLLGFAEFQGMEPGEILPQFTQRRTGARWTPASQRGFTV</sequence>